<comment type="caution">
    <text evidence="9">The sequence shown here is derived from an EMBL/GenBank/DDBJ whole genome shotgun (WGS) entry which is preliminary data.</text>
</comment>
<accession>A0ABS9KBD6</accession>
<evidence type="ECO:0000256" key="4">
    <source>
        <dbReference type="ARBA" id="ARBA00022989"/>
    </source>
</evidence>
<dbReference type="Pfam" id="PF01618">
    <property type="entry name" value="MotA_ExbB"/>
    <property type="match status" value="1"/>
</dbReference>
<dbReference type="InterPro" id="IPR002898">
    <property type="entry name" value="MotA_ExbB_proton_chnl"/>
</dbReference>
<comment type="subcellular location">
    <subcellularLocation>
        <location evidence="1">Cell membrane</location>
        <topology evidence="1">Multi-pass membrane protein</topology>
    </subcellularLocation>
    <subcellularLocation>
        <location evidence="6">Membrane</location>
        <topology evidence="6">Multi-pass membrane protein</topology>
    </subcellularLocation>
</comment>
<evidence type="ECO:0000313" key="9">
    <source>
        <dbReference type="EMBL" id="MCG2588143.1"/>
    </source>
</evidence>
<keyword evidence="5 7" id="KW-0472">Membrane</keyword>
<gene>
    <name evidence="9" type="ORF">L6773_06170</name>
</gene>
<dbReference type="Proteomes" id="UP001165366">
    <property type="component" value="Unassembled WGS sequence"/>
</dbReference>
<organism evidence="9 10">
    <name type="scientific">Rhodohalobacter sulfatireducens</name>
    <dbReference type="NCBI Taxonomy" id="2911366"/>
    <lineage>
        <taxon>Bacteria</taxon>
        <taxon>Pseudomonadati</taxon>
        <taxon>Balneolota</taxon>
        <taxon>Balneolia</taxon>
        <taxon>Balneolales</taxon>
        <taxon>Balneolaceae</taxon>
        <taxon>Rhodohalobacter</taxon>
    </lineage>
</organism>
<evidence type="ECO:0000313" key="10">
    <source>
        <dbReference type="Proteomes" id="UP001165366"/>
    </source>
</evidence>
<evidence type="ECO:0000256" key="3">
    <source>
        <dbReference type="ARBA" id="ARBA00022692"/>
    </source>
</evidence>
<reference evidence="9" key="1">
    <citation type="submission" date="2022-01" db="EMBL/GenBank/DDBJ databases">
        <authorList>
            <person name="Wang Y."/>
        </authorList>
    </citation>
    <scope>NUCLEOTIDE SEQUENCE</scope>
    <source>
        <strain evidence="9">WB101</strain>
    </source>
</reference>
<keyword evidence="2" id="KW-1003">Cell membrane</keyword>
<feature type="domain" description="MotA/TolQ/ExbB proton channel" evidence="8">
    <location>
        <begin position="52"/>
        <end position="123"/>
    </location>
</feature>
<evidence type="ECO:0000256" key="6">
    <source>
        <dbReference type="RuleBase" id="RU004057"/>
    </source>
</evidence>
<protein>
    <submittedName>
        <fullName evidence="9">MotA/TolQ/ExbB proton channel family protein</fullName>
    </submittedName>
</protein>
<keyword evidence="10" id="KW-1185">Reference proteome</keyword>
<keyword evidence="6" id="KW-0813">Transport</keyword>
<keyword evidence="6" id="KW-0653">Protein transport</keyword>
<reference evidence="9" key="2">
    <citation type="submission" date="2024-05" db="EMBL/GenBank/DDBJ databases">
        <title>Rhodohalobacter halophilus gen. nov., sp. nov., a moderately halophilic member of the family Balneolaceae.</title>
        <authorList>
            <person name="Xia J."/>
        </authorList>
    </citation>
    <scope>NUCLEOTIDE SEQUENCE</scope>
    <source>
        <strain evidence="9">WB101</strain>
    </source>
</reference>
<keyword evidence="3 7" id="KW-0812">Transmembrane</keyword>
<feature type="transmembrane region" description="Helical" evidence="7">
    <location>
        <begin position="100"/>
        <end position="122"/>
    </location>
</feature>
<evidence type="ECO:0000256" key="5">
    <source>
        <dbReference type="ARBA" id="ARBA00023136"/>
    </source>
</evidence>
<evidence type="ECO:0000259" key="8">
    <source>
        <dbReference type="Pfam" id="PF01618"/>
    </source>
</evidence>
<name>A0ABS9KBD6_9BACT</name>
<feature type="transmembrane region" description="Helical" evidence="7">
    <location>
        <begin position="62"/>
        <end position="80"/>
    </location>
</feature>
<dbReference type="EMBL" id="JAKLWS010000005">
    <property type="protein sequence ID" value="MCG2588143.1"/>
    <property type="molecule type" value="Genomic_DNA"/>
</dbReference>
<evidence type="ECO:0000256" key="2">
    <source>
        <dbReference type="ARBA" id="ARBA00022475"/>
    </source>
</evidence>
<feature type="transmembrane region" description="Helical" evidence="7">
    <location>
        <begin position="20"/>
        <end position="42"/>
    </location>
</feature>
<keyword evidence="4 7" id="KW-1133">Transmembrane helix</keyword>
<evidence type="ECO:0000256" key="1">
    <source>
        <dbReference type="ARBA" id="ARBA00004651"/>
    </source>
</evidence>
<proteinExistence type="inferred from homology"/>
<sequence length="129" mass="14015">MNINLKQVKIMFDLFYAGGPLFMGILTIILVALIATAVYSLIKIKRDGSSSKSVSLVKEIGIFGFIFGIFGQFLGLYQAFNAIEAAGDVSPALLAGGLKVSMITTLYGMTIFVIAWLFYFGLKLLTGRE</sequence>
<evidence type="ECO:0000256" key="7">
    <source>
        <dbReference type="SAM" id="Phobius"/>
    </source>
</evidence>
<comment type="similarity">
    <text evidence="6">Belongs to the exbB/tolQ family.</text>
</comment>